<dbReference type="KEGG" id="ctp:CTRG_04463"/>
<organism evidence="6 7">
    <name type="scientific">Candida tropicalis (strain ATCC MYA-3404 / T1)</name>
    <name type="common">Yeast</name>
    <dbReference type="NCBI Taxonomy" id="294747"/>
    <lineage>
        <taxon>Eukaryota</taxon>
        <taxon>Fungi</taxon>
        <taxon>Dikarya</taxon>
        <taxon>Ascomycota</taxon>
        <taxon>Saccharomycotina</taxon>
        <taxon>Pichiomycetes</taxon>
        <taxon>Debaryomycetaceae</taxon>
        <taxon>Candida/Lodderomyces clade</taxon>
        <taxon>Candida</taxon>
    </lineage>
</organism>
<proteinExistence type="predicted"/>
<dbReference type="PROSITE" id="PS51700">
    <property type="entry name" value="SEPARIN"/>
    <property type="match status" value="1"/>
</dbReference>
<keyword evidence="7" id="KW-1185">Reference proteome</keyword>
<accession>C5MEH0</accession>
<dbReference type="HOGENOM" id="CLU_002271_0_0_1"/>
<keyword evidence="3" id="KW-0378">Hydrolase</keyword>
<dbReference type="GO" id="GO:0004197">
    <property type="term" value="F:cysteine-type endopeptidase activity"/>
    <property type="evidence" value="ECO:0007669"/>
    <property type="project" value="InterPro"/>
</dbReference>
<sequence>MFGIVDLDDEEDDGSGIYKGIPVINTDNDEIIQLVVAYHFLLLQCIAQYSSKNLKSIVTRSDPFIDLKTFQNIPRLFLKSSNIRRWQSLTNKDDKKFNGNTIKLLQGFIRLFEGIKTHKYQILANCLKIKLVEFTKDKSLLKSIGECSELLPFINDSDPEICQLFTKPNDSLRVMDNELHMKLSRSPPDLINDVEFLKSLKSLSLSYNSCGAIIQYFNDSKDEIKQLSNLQLSILDSITIFIKNSLSQQMVPLLSQSFIVYNHFKQSKRMRNLSNLLYNLGNKLQNNDYWNLSIEYECDIMDILPTDDNFKCLFSKLGKPVMKESTFVKFLQALEKYDKLDKSIIQFISKSLLTNPELSLNNITDEFKCELVLEIFKTLEKTTNTMQKTLICNSIISSLEWTNQELECKVLYSYYNINGLDNYLDLDIKDSKNSLLISGFQFQKLVNFQWNQVIFKQCLDYFESWLANSNTTDITPFEWEISKQVLLYVKFNGVTGWLVRIIELFLEVKSTIPIEYQFFLKFEYCNGLLKLSQESKLSTVLLEFNQVAKSWKSISDVLKLSLLQFDYYIQTNNLTKSKERYTGILTTLKRKPEFNMATSSELPLIQKFNNFLIIGKFQLLSSKLNQKLHKPIDAYVNVKTSIQILYSILKKCPNNVLRSSSQELIWEIYQLLSDSYKFIIELSIELGISRNIPFYLHEWEKLLDGVENPIVNCIHYTDIGNYGSRMNSDEFVECIQKAQECSRISKEYHEMDNANGFKDTLITCMKQELANCIEDISSITSLHNLTDSVQFLPGLLGESNAPCPKEILDRLVGLKNQIIQELSQSNLPLPKGQRLVYILNQTVSILSSLASFKGGDLLSELYYLQDQIKNYPFANDYKIMKYSNKKDLLPINIPNDVQKNMLDFNVDLSVNLPRNWIIVTLDICQQTGDLLLSKRTKDSNPVFIRLPLNRFKNGVSPMNFETMKKELENIIEESNLSTKKATTSKIITVEDRKQWWRSRFTLDYELQDILNHVEQYWIGGFVGIFENYQQDNVFLKFKQDFIKILKSCISKQDKSIEFNDEIIKCIFAMNEYNRESIDDLAQYLINSLKFHGYLIDQFKFDKFHEFMKSLIDKYKGLKFKSSSNQHIVLIPSSKCLFFPWESLNFLKNKSISRMPSVSMLIDRLNSSNDLKIDTRELYYLINPSGDLKRTEERFRNYFIKNSYWKGIIGEKPNEDKIIQDILKNNLFIYIGHGGCDQYIKVNNLFKSCNSNEISLPPSLLLGCSSGKLEDNGEFEPSGNIFNWLTCKSSMILVNLWDVTDKDIDKFTISLFENWGLIESTNNIEKGQDFTNSIIKSRYKCTLKNLNGSAPIVYGLPLILN</sequence>
<dbReference type="InterPro" id="IPR030397">
    <property type="entry name" value="SEPARIN_core_dom"/>
</dbReference>
<evidence type="ECO:0000313" key="6">
    <source>
        <dbReference type="EMBL" id="EER31680.1"/>
    </source>
</evidence>
<comment type="catalytic activity">
    <reaction evidence="1">
        <text>All bonds known to be hydrolyzed by this endopeptidase have arginine in P1 and an acidic residue in P4. P6 is often occupied by an acidic residue or by a hydroxy-amino-acid residue, the phosphorylation of which enhances cleavage.</text>
        <dbReference type="EC" id="3.4.22.49"/>
    </reaction>
</comment>
<dbReference type="RefSeq" id="XP_002550165.1">
    <property type="nucleotide sequence ID" value="XM_002550119.1"/>
</dbReference>
<dbReference type="PANTHER" id="PTHR12792:SF0">
    <property type="entry name" value="SEPARIN"/>
    <property type="match status" value="1"/>
</dbReference>
<evidence type="ECO:0000256" key="4">
    <source>
        <dbReference type="ARBA" id="ARBA00022829"/>
    </source>
</evidence>
<dbReference type="EMBL" id="GG692400">
    <property type="protein sequence ID" value="EER31680.1"/>
    <property type="molecule type" value="Genomic_DNA"/>
</dbReference>
<dbReference type="STRING" id="294747.C5MEH0"/>
<dbReference type="GO" id="GO:0006508">
    <property type="term" value="P:proteolysis"/>
    <property type="evidence" value="ECO:0007669"/>
    <property type="project" value="InterPro"/>
</dbReference>
<dbReference type="Proteomes" id="UP000002037">
    <property type="component" value="Unassembled WGS sequence"/>
</dbReference>
<dbReference type="GO" id="GO:0044732">
    <property type="term" value="C:mitotic spindle pole body"/>
    <property type="evidence" value="ECO:0007669"/>
    <property type="project" value="TreeGrafter"/>
</dbReference>
<evidence type="ECO:0000259" key="5">
    <source>
        <dbReference type="PROSITE" id="PS51700"/>
    </source>
</evidence>
<dbReference type="GO" id="GO:0051307">
    <property type="term" value="P:meiotic chromosome separation"/>
    <property type="evidence" value="ECO:0007669"/>
    <property type="project" value="TreeGrafter"/>
</dbReference>
<dbReference type="GeneID" id="8298457"/>
<reference evidence="6 7" key="1">
    <citation type="journal article" date="2009" name="Nature">
        <title>Evolution of pathogenicity and sexual reproduction in eight Candida genomes.</title>
        <authorList>
            <person name="Butler G."/>
            <person name="Rasmussen M.D."/>
            <person name="Lin M.F."/>
            <person name="Santos M.A."/>
            <person name="Sakthikumar S."/>
            <person name="Munro C.A."/>
            <person name="Rheinbay E."/>
            <person name="Grabherr M."/>
            <person name="Forche A."/>
            <person name="Reedy J.L."/>
            <person name="Agrafioti I."/>
            <person name="Arnaud M.B."/>
            <person name="Bates S."/>
            <person name="Brown A.J."/>
            <person name="Brunke S."/>
            <person name="Costanzo M.C."/>
            <person name="Fitzpatrick D.A."/>
            <person name="de Groot P.W."/>
            <person name="Harris D."/>
            <person name="Hoyer L.L."/>
            <person name="Hube B."/>
            <person name="Klis F.M."/>
            <person name="Kodira C."/>
            <person name="Lennard N."/>
            <person name="Logue M.E."/>
            <person name="Martin R."/>
            <person name="Neiman A.M."/>
            <person name="Nikolaou E."/>
            <person name="Quail M.A."/>
            <person name="Quinn J."/>
            <person name="Santos M.C."/>
            <person name="Schmitzberger F.F."/>
            <person name="Sherlock G."/>
            <person name="Shah P."/>
            <person name="Silverstein K.A."/>
            <person name="Skrzypek M.S."/>
            <person name="Soll D."/>
            <person name="Staggs R."/>
            <person name="Stansfield I."/>
            <person name="Stumpf M.P."/>
            <person name="Sudbery P.E."/>
            <person name="Srikantha T."/>
            <person name="Zeng Q."/>
            <person name="Berman J."/>
            <person name="Berriman M."/>
            <person name="Heitman J."/>
            <person name="Gow N.A."/>
            <person name="Lorenz M.C."/>
            <person name="Birren B.W."/>
            <person name="Kellis M."/>
            <person name="Cuomo C.A."/>
        </authorList>
    </citation>
    <scope>NUCLEOTIDE SEQUENCE [LARGE SCALE GENOMIC DNA]</scope>
    <source>
        <strain evidence="7">ATCC MYA-3404 / T1</strain>
    </source>
</reference>
<protein>
    <recommendedName>
        <fullName evidence="2">separase</fullName>
        <ecNumber evidence="2">3.4.22.49</ecNumber>
    </recommendedName>
</protein>
<evidence type="ECO:0000256" key="2">
    <source>
        <dbReference type="ARBA" id="ARBA00012489"/>
    </source>
</evidence>
<dbReference type="PANTHER" id="PTHR12792">
    <property type="entry name" value="EXTRA SPINDLE POLES 1-RELATED"/>
    <property type="match status" value="1"/>
</dbReference>
<dbReference type="VEuPathDB" id="FungiDB:CTRG_04463"/>
<name>C5MEH0_CANTT</name>
<gene>
    <name evidence="6" type="ORF">CTRG_04463</name>
</gene>
<dbReference type="GO" id="GO:0005737">
    <property type="term" value="C:cytoplasm"/>
    <property type="evidence" value="ECO:0007669"/>
    <property type="project" value="TreeGrafter"/>
</dbReference>
<keyword evidence="4" id="KW-0159">Chromosome partition</keyword>
<dbReference type="Pfam" id="PF03568">
    <property type="entry name" value="Separin_C"/>
    <property type="match status" value="1"/>
</dbReference>
<dbReference type="GO" id="GO:0005634">
    <property type="term" value="C:nucleus"/>
    <property type="evidence" value="ECO:0007669"/>
    <property type="project" value="InterPro"/>
</dbReference>
<dbReference type="eggNOG" id="KOG1849">
    <property type="taxonomic scope" value="Eukaryota"/>
</dbReference>
<feature type="domain" description="Peptidase C50" evidence="5">
    <location>
        <begin position="1174"/>
        <end position="1274"/>
    </location>
</feature>
<evidence type="ECO:0000256" key="3">
    <source>
        <dbReference type="ARBA" id="ARBA00022801"/>
    </source>
</evidence>
<evidence type="ECO:0000313" key="7">
    <source>
        <dbReference type="Proteomes" id="UP000002037"/>
    </source>
</evidence>
<evidence type="ECO:0000256" key="1">
    <source>
        <dbReference type="ARBA" id="ARBA00000451"/>
    </source>
</evidence>
<dbReference type="InterPro" id="IPR005314">
    <property type="entry name" value="Peptidase_C50"/>
</dbReference>
<dbReference type="EC" id="3.4.22.49" evidence="2"/>
<dbReference type="GO" id="GO:0072686">
    <property type="term" value="C:mitotic spindle"/>
    <property type="evidence" value="ECO:0007669"/>
    <property type="project" value="TreeGrafter"/>
</dbReference>
<dbReference type="OrthoDB" id="10255632at2759"/>